<organism evidence="1 2">
    <name type="scientific">Zalaria obscura</name>
    <dbReference type="NCBI Taxonomy" id="2024903"/>
    <lineage>
        <taxon>Eukaryota</taxon>
        <taxon>Fungi</taxon>
        <taxon>Dikarya</taxon>
        <taxon>Ascomycota</taxon>
        <taxon>Pezizomycotina</taxon>
        <taxon>Dothideomycetes</taxon>
        <taxon>Dothideomycetidae</taxon>
        <taxon>Dothideales</taxon>
        <taxon>Zalariaceae</taxon>
        <taxon>Zalaria</taxon>
    </lineage>
</organism>
<name>A0ACC3SPK2_9PEZI</name>
<comment type="caution">
    <text evidence="1">The sequence shown here is derived from an EMBL/GenBank/DDBJ whole genome shotgun (WGS) entry which is preliminary data.</text>
</comment>
<accession>A0ACC3SPK2</accession>
<evidence type="ECO:0000313" key="1">
    <source>
        <dbReference type="EMBL" id="KAK8219917.1"/>
    </source>
</evidence>
<dbReference type="Proteomes" id="UP001320706">
    <property type="component" value="Unassembled WGS sequence"/>
</dbReference>
<proteinExistence type="predicted"/>
<reference evidence="1" key="1">
    <citation type="submission" date="2024-02" db="EMBL/GenBank/DDBJ databases">
        <title>Metagenome Assembled Genome of Zalaria obscura JY119.</title>
        <authorList>
            <person name="Vighnesh L."/>
            <person name="Jagadeeshwari U."/>
            <person name="Venkata Ramana C."/>
            <person name="Sasikala C."/>
        </authorList>
    </citation>
    <scope>NUCLEOTIDE SEQUENCE</scope>
    <source>
        <strain evidence="1">JY119</strain>
    </source>
</reference>
<dbReference type="EMBL" id="JAMKPW020000002">
    <property type="protein sequence ID" value="KAK8219917.1"/>
    <property type="molecule type" value="Genomic_DNA"/>
</dbReference>
<sequence>MAQDGANKSFRKLRLDTKKSRKPAASPFASISHDDLSSETVKDGAQGCAVQPATYGSSLVTSEELETSTPESDEHADTVSPLRNQSSATKAHELEGSPTHDQIEIGHTSGGVHDIPMRPKLRAAPDEHHASQSLGQPLPKVRRKQEESSSRGDPESPSITPQDFVQKYKINPFTGEPVRRRTRRSDAAPRLPTLTSQDGETDYSGKDDTVIASVTSESAESSTEDYSTPSSLSNSWLLSPRETNSPSISPTFASDPWAGPLSTQGSLRSIHAMSRQSSLQTRRRRSSRMSASPGQSPAASFLYSANRTASSAAAPQPDDEGQTFGDEGTDQWVIGKQIGLGGFSTVKEIFSISASGKSVKRAVKIVRKSVPNKSESENDNFQDEFEHEIGIWRSVADDHILPLHVVYATDFATFCVMDLVEGGTLHDLVRKSRTAETRGVEPKLAKEYALQLASALRYLHEDIRIAHRDVKLENCLLDTSEPNPVNGAGHLKLCDFGLADWVGDGLEFSHPSMTYFDQQTPTPAKIASSPSAAKTVLGTLEYTAPEVLSTGRPLASPSVDIWAFGICVFALIAGELPYHHALKSKTAEMIERGLWDEDLIRAKLGGEELEQVLEFLRGCMAVDPNERWSVSEVLGCAWFGG</sequence>
<keyword evidence="2" id="KW-1185">Reference proteome</keyword>
<evidence type="ECO:0000313" key="2">
    <source>
        <dbReference type="Proteomes" id="UP001320706"/>
    </source>
</evidence>
<gene>
    <name evidence="1" type="ORF">M8818_000332</name>
</gene>
<protein>
    <submittedName>
        <fullName evidence="1">Uncharacterized protein</fullName>
    </submittedName>
</protein>